<dbReference type="RefSeq" id="WP_179007192.1">
    <property type="nucleotide sequence ID" value="NZ_JBHSCO010000004.1"/>
</dbReference>
<sequence length="118" mass="14401">MLDSVKKYTGIDLTNRINLLWFELEKQCAEFNSNEFEYSWEMWGVMWMPWFIMIDHKLLNFSANDISSNDLEILVKQGKIEVIKIYETHERKEEFEKIRYRIIKSQTTKHQSEFQKNL</sequence>
<evidence type="ECO:0000313" key="1">
    <source>
        <dbReference type="EMBL" id="MFC4392271.1"/>
    </source>
</evidence>
<dbReference type="Proteomes" id="UP001595719">
    <property type="component" value="Unassembled WGS sequence"/>
</dbReference>
<comment type="caution">
    <text evidence="1">The sequence shown here is derived from an EMBL/GenBank/DDBJ whole genome shotgun (WGS) entry which is preliminary data.</text>
</comment>
<evidence type="ECO:0000313" key="2">
    <source>
        <dbReference type="Proteomes" id="UP001595719"/>
    </source>
</evidence>
<name>A0ABV8W6H1_9FLAO</name>
<accession>A0ABV8W6H1</accession>
<dbReference type="EMBL" id="JBHSCO010000004">
    <property type="protein sequence ID" value="MFC4392271.1"/>
    <property type="molecule type" value="Genomic_DNA"/>
</dbReference>
<organism evidence="1 2">
    <name type="scientific">Flavobacterium quisquiliarum</name>
    <dbReference type="NCBI Taxonomy" id="1834436"/>
    <lineage>
        <taxon>Bacteria</taxon>
        <taxon>Pseudomonadati</taxon>
        <taxon>Bacteroidota</taxon>
        <taxon>Flavobacteriia</taxon>
        <taxon>Flavobacteriales</taxon>
        <taxon>Flavobacteriaceae</taxon>
        <taxon>Flavobacterium</taxon>
    </lineage>
</organism>
<protein>
    <submittedName>
        <fullName evidence="1">Uncharacterized protein</fullName>
    </submittedName>
</protein>
<reference evidence="2" key="1">
    <citation type="journal article" date="2019" name="Int. J. Syst. Evol. Microbiol.">
        <title>The Global Catalogue of Microorganisms (GCM) 10K type strain sequencing project: providing services to taxonomists for standard genome sequencing and annotation.</title>
        <authorList>
            <consortium name="The Broad Institute Genomics Platform"/>
            <consortium name="The Broad Institute Genome Sequencing Center for Infectious Disease"/>
            <person name="Wu L."/>
            <person name="Ma J."/>
        </authorList>
    </citation>
    <scope>NUCLEOTIDE SEQUENCE [LARGE SCALE GENOMIC DNA]</scope>
    <source>
        <strain evidence="2">CGMCC 1.15345</strain>
    </source>
</reference>
<gene>
    <name evidence="1" type="ORF">ACFOY0_14830</name>
</gene>
<keyword evidence="2" id="KW-1185">Reference proteome</keyword>
<proteinExistence type="predicted"/>